<reference evidence="2" key="2">
    <citation type="submission" date="2014-05" db="EMBL/GenBank/DDBJ databases">
        <title>The genome sequences of chimpanzee malaria parasites reveal the path to human adaptation.</title>
        <authorList>
            <person name="Otto T.D."/>
            <person name="Rayner J.C."/>
            <person name="Boehme U."/>
            <person name="Pain A."/>
            <person name="Spottiswoode N."/>
            <person name="Sanders M."/>
            <person name="Quail M."/>
            <person name="Ollomo B."/>
            <person name="Renaud F."/>
            <person name="Thomas A.W."/>
            <person name="Prugnolle F."/>
            <person name="Conway D.J."/>
            <person name="Newbold C."/>
            <person name="Berriman M."/>
        </authorList>
    </citation>
    <scope>NUCLEOTIDE SEQUENCE [LARGE SCALE GENOMIC DNA]</scope>
    <source>
        <strain evidence="2">CDC</strain>
    </source>
</reference>
<accession>A0A060S5K9</accession>
<name>A0A060S5K9_PLARE</name>
<gene>
    <name evidence="2" type="ORF">PRCDC_1450100</name>
</gene>
<keyword evidence="3" id="KW-1185">Reference proteome</keyword>
<reference evidence="2" key="1">
    <citation type="submission" date="2014-01" db="EMBL/GenBank/DDBJ databases">
        <authorList>
            <person name="Aslett M."/>
        </authorList>
    </citation>
    <scope>NUCLEOTIDE SEQUENCE</scope>
    <source>
        <strain evidence="2">CDC</strain>
    </source>
</reference>
<organism evidence="2 3">
    <name type="scientific">Plasmodium reichenowi</name>
    <dbReference type="NCBI Taxonomy" id="5854"/>
    <lineage>
        <taxon>Eukaryota</taxon>
        <taxon>Sar</taxon>
        <taxon>Alveolata</taxon>
        <taxon>Apicomplexa</taxon>
        <taxon>Aconoidasida</taxon>
        <taxon>Haemosporida</taxon>
        <taxon>Plasmodiidae</taxon>
        <taxon>Plasmodium</taxon>
        <taxon>Plasmodium (Laverania)</taxon>
    </lineage>
</organism>
<keyword evidence="1" id="KW-0812">Transmembrane</keyword>
<sequence length="453" mass="54021">MWKGIVLRYKNVSGHVTSKMNDIEFKKLQMKWNDININLNMCDVMPCNKRNKEKLEIKSLNLIKHINKNKYDFVVFGIGYVDYDKILKSFNRANLIQRRMIDSIHVNLKKVNGQYISIIQLCLLLNIPHFCLGRDRLTELTSIGTALFSSPKEILSILYYFLINSEEEMNKKNLKQNDTVKNKIYNNNNNNNNKYNNENKNMEYNLEYNSPNFYKALITENALYLLYNLHANLLKILKSKYYNPSYINNTDGCDKYMNYGKEKKNNKYYKQKFLKFFNETTYDQINMLRNQMKKTELYNDFYIPEEKKNVNILIICDGVCIDSFYHLVQTNLPYWHNVNPFYNELFLLEKKNTYKFTLSIFLFIIAPIAWTLTFLLKYFYNLWVEYFTKGKMITVGGDAFFPNSNLIDLNDTNENIQNDYKQFLNTLNNDKVEFETISLLGGLLQWYKNKSRN</sequence>
<dbReference type="PhylomeDB" id="A0A060S5K9"/>
<proteinExistence type="predicted"/>
<dbReference type="EMBL" id="HG810775">
    <property type="protein sequence ID" value="CDO66972.1"/>
    <property type="molecule type" value="Genomic_DNA"/>
</dbReference>
<keyword evidence="1" id="KW-0472">Membrane</keyword>
<dbReference type="AlphaFoldDB" id="A0A060S5K9"/>
<feature type="transmembrane region" description="Helical" evidence="1">
    <location>
        <begin position="356"/>
        <end position="380"/>
    </location>
</feature>
<protein>
    <submittedName>
        <fullName evidence="2">Uncharacterized protein</fullName>
    </submittedName>
</protein>
<dbReference type="Proteomes" id="UP000027581">
    <property type="component" value="Unassembled WGS sequence"/>
</dbReference>
<keyword evidence="1" id="KW-1133">Transmembrane helix</keyword>
<dbReference type="VEuPathDB" id="PlasmoDB:PRCDC_1450100"/>
<evidence type="ECO:0000256" key="1">
    <source>
        <dbReference type="SAM" id="Phobius"/>
    </source>
</evidence>
<dbReference type="VEuPathDB" id="PlasmoDB:PRG01_1450800"/>
<evidence type="ECO:0000313" key="3">
    <source>
        <dbReference type="Proteomes" id="UP000027581"/>
    </source>
</evidence>
<evidence type="ECO:0000313" key="2">
    <source>
        <dbReference type="EMBL" id="CDO66972.1"/>
    </source>
</evidence>